<dbReference type="InterPro" id="IPR015943">
    <property type="entry name" value="WD40/YVTN_repeat-like_dom_sf"/>
</dbReference>
<dbReference type="Proteomes" id="UP001501302">
    <property type="component" value="Unassembled WGS sequence"/>
</dbReference>
<dbReference type="EMBL" id="BAABJJ010000030">
    <property type="protein sequence ID" value="GAA4947345.1"/>
    <property type="molecule type" value="Genomic_DNA"/>
</dbReference>
<proteinExistence type="inferred from homology"/>
<evidence type="ECO:0000256" key="2">
    <source>
        <dbReference type="ARBA" id="ARBA00022526"/>
    </source>
</evidence>
<dbReference type="PANTHER" id="PTHR30344">
    <property type="entry name" value="6-PHOSPHOGLUCONOLACTONASE-RELATED"/>
    <property type="match status" value="1"/>
</dbReference>
<protein>
    <submittedName>
        <fullName evidence="3">Lactonase family protein</fullName>
    </submittedName>
</protein>
<dbReference type="InterPro" id="IPR050282">
    <property type="entry name" value="Cycloisomerase_2"/>
</dbReference>
<dbReference type="InterPro" id="IPR019405">
    <property type="entry name" value="Lactonase_7-beta_prop"/>
</dbReference>
<organism evidence="3 4">
    <name type="scientific">Algibacter agarivorans</name>
    <dbReference type="NCBI Taxonomy" id="1109741"/>
    <lineage>
        <taxon>Bacteria</taxon>
        <taxon>Pseudomonadati</taxon>
        <taxon>Bacteroidota</taxon>
        <taxon>Flavobacteriia</taxon>
        <taxon>Flavobacteriales</taxon>
        <taxon>Flavobacteriaceae</taxon>
        <taxon>Algibacter</taxon>
    </lineage>
</organism>
<comment type="caution">
    <text evidence="3">The sequence shown here is derived from an EMBL/GenBank/DDBJ whole genome shotgun (WGS) entry which is preliminary data.</text>
</comment>
<sequence>MDLSNDKLIFFIGSYTEMLTPNFGGSGKGVSTVSLNLNSGVIEFLNAYMVRNPAYLTANNGYLYAVTEVEDINAPKVSSFKILDDFSLKFVNEQPLDGSLPCHINTVNNNLLVACYGSGNLVFFPLGAKGTILGCSHNFVHKGKSINKDRQEAPHAHQAVVHPDGERVFVTDLGIDKIKVYRLKEGILEGLPEKDISIPKGNGPRHMVFNTEGNLCYVMNELTGKIAILKYKEDKFYFEKLYDALPASFTGVPSGSAIRIHPNGAYLYAANRTVDVITIFEIKNEELHMLAYQLTNGKTLREFNITPDGNWLIACLQDSNEVINYAITASGLLEEKSRTNSIVSPVCVCFL</sequence>
<keyword evidence="2" id="KW-0313">Glucose metabolism</keyword>
<comment type="similarity">
    <text evidence="1">Belongs to the cycloisomerase 2 family.</text>
</comment>
<evidence type="ECO:0000313" key="4">
    <source>
        <dbReference type="Proteomes" id="UP001501302"/>
    </source>
</evidence>
<name>A0ABP9GLX3_9FLAO</name>
<keyword evidence="4" id="KW-1185">Reference proteome</keyword>
<gene>
    <name evidence="3" type="ORF">GCM10023314_20810</name>
</gene>
<dbReference type="Pfam" id="PF10282">
    <property type="entry name" value="Lactonase"/>
    <property type="match status" value="1"/>
</dbReference>
<dbReference type="InterPro" id="IPR011048">
    <property type="entry name" value="Haem_d1_sf"/>
</dbReference>
<reference evidence="4" key="1">
    <citation type="journal article" date="2019" name="Int. J. Syst. Evol. Microbiol.">
        <title>The Global Catalogue of Microorganisms (GCM) 10K type strain sequencing project: providing services to taxonomists for standard genome sequencing and annotation.</title>
        <authorList>
            <consortium name="The Broad Institute Genomics Platform"/>
            <consortium name="The Broad Institute Genome Sequencing Center for Infectious Disease"/>
            <person name="Wu L."/>
            <person name="Ma J."/>
        </authorList>
    </citation>
    <scope>NUCLEOTIDE SEQUENCE [LARGE SCALE GENOMIC DNA]</scope>
    <source>
        <strain evidence="4">JCM 18285</strain>
    </source>
</reference>
<evidence type="ECO:0000256" key="1">
    <source>
        <dbReference type="ARBA" id="ARBA00005564"/>
    </source>
</evidence>
<evidence type="ECO:0000313" key="3">
    <source>
        <dbReference type="EMBL" id="GAA4947345.1"/>
    </source>
</evidence>
<dbReference type="SUPFAM" id="SSF51004">
    <property type="entry name" value="C-terminal (heme d1) domain of cytochrome cd1-nitrite reductase"/>
    <property type="match status" value="1"/>
</dbReference>
<dbReference type="Gene3D" id="2.130.10.10">
    <property type="entry name" value="YVTN repeat-like/Quinoprotein amine dehydrogenase"/>
    <property type="match status" value="1"/>
</dbReference>
<dbReference type="PANTHER" id="PTHR30344:SF1">
    <property type="entry name" value="6-PHOSPHOGLUCONOLACTONASE"/>
    <property type="match status" value="1"/>
</dbReference>
<dbReference type="RefSeq" id="WP_345191996.1">
    <property type="nucleotide sequence ID" value="NZ_BAABJJ010000030.1"/>
</dbReference>
<accession>A0ABP9GLX3</accession>
<keyword evidence="2" id="KW-0119">Carbohydrate metabolism</keyword>